<feature type="region of interest" description="Disordered" evidence="1">
    <location>
        <begin position="302"/>
        <end position="358"/>
    </location>
</feature>
<feature type="region of interest" description="Disordered" evidence="1">
    <location>
        <begin position="429"/>
        <end position="451"/>
    </location>
</feature>
<dbReference type="Pfam" id="PF14111">
    <property type="entry name" value="DUF4283"/>
    <property type="match status" value="1"/>
</dbReference>
<dbReference type="EMBL" id="JACGWJ010000008">
    <property type="protein sequence ID" value="KAL0403746.1"/>
    <property type="molecule type" value="Genomic_DNA"/>
</dbReference>
<gene>
    <name evidence="3" type="ORF">Sradi_2015400</name>
</gene>
<evidence type="ECO:0000259" key="2">
    <source>
        <dbReference type="Pfam" id="PF14111"/>
    </source>
</evidence>
<dbReference type="AlphaFoldDB" id="A0AAW2TGB9"/>
<dbReference type="InterPro" id="IPR040256">
    <property type="entry name" value="At4g02000-like"/>
</dbReference>
<evidence type="ECO:0000256" key="1">
    <source>
        <dbReference type="SAM" id="MobiDB-lite"/>
    </source>
</evidence>
<dbReference type="InterPro" id="IPR025558">
    <property type="entry name" value="DUF4283"/>
</dbReference>
<organism evidence="3">
    <name type="scientific">Sesamum radiatum</name>
    <name type="common">Black benniseed</name>
    <dbReference type="NCBI Taxonomy" id="300843"/>
    <lineage>
        <taxon>Eukaryota</taxon>
        <taxon>Viridiplantae</taxon>
        <taxon>Streptophyta</taxon>
        <taxon>Embryophyta</taxon>
        <taxon>Tracheophyta</taxon>
        <taxon>Spermatophyta</taxon>
        <taxon>Magnoliopsida</taxon>
        <taxon>eudicotyledons</taxon>
        <taxon>Gunneridae</taxon>
        <taxon>Pentapetalae</taxon>
        <taxon>asterids</taxon>
        <taxon>lamiids</taxon>
        <taxon>Lamiales</taxon>
        <taxon>Pedaliaceae</taxon>
        <taxon>Sesamum</taxon>
    </lineage>
</organism>
<protein>
    <recommendedName>
        <fullName evidence="2">DUF4283 domain-containing protein</fullName>
    </recommendedName>
</protein>
<accession>A0AAW2TGB9</accession>
<sequence>MRGNCDSVSQCLVGNLTKGQMEEAVEKLGKSLALIETEQEDLVIQQGDWAGTTEHGGYLLVGRILASKTYRVEVIRSTLTAVMNLKRGMDIREIEDNLLLFRFNHPLDRARVLEGRPWTFERNLIVLGMVGADDNPMMGNLDWCSFHVHKHGLPLRQMTIAIARHIGNQLGNFTDKDHGTTRSWGSTMQIRAELDVCRPLVRCLKICSPQGSLTELRSPTSDSRYSVMCVESWVISRNNAIDRRAAFCRYNGGDSHSVGGRTGFTEETQNVQELGGRRGVQIVEPIGKTRYPTNTHYLESQKRLSHARQSVDEKGVRAQPDTSATLTHTSTLPDPNSSNSPSVTKPRQTHFIPSSSASLEFPDIPNLQNDMEKTQILLISTHIYDPFVPPSPIITGNTINRKGKDSAAETKTLILVILMFDVGPSSTSKGRNFNSKLPISKPKVTGQKKKLPATLSSFQSKKIHLSNPIVEVAKQPRRSL</sequence>
<dbReference type="PANTHER" id="PTHR31286:SF178">
    <property type="entry name" value="DUF4283 DOMAIN-CONTAINING PROTEIN"/>
    <property type="match status" value="1"/>
</dbReference>
<proteinExistence type="predicted"/>
<name>A0AAW2TGB9_SESRA</name>
<feature type="domain" description="DUF4283" evidence="2">
    <location>
        <begin position="58"/>
        <end position="126"/>
    </location>
</feature>
<reference evidence="3" key="2">
    <citation type="journal article" date="2024" name="Plant">
        <title>Genomic evolution and insights into agronomic trait innovations of Sesamum species.</title>
        <authorList>
            <person name="Miao H."/>
            <person name="Wang L."/>
            <person name="Qu L."/>
            <person name="Liu H."/>
            <person name="Sun Y."/>
            <person name="Le M."/>
            <person name="Wang Q."/>
            <person name="Wei S."/>
            <person name="Zheng Y."/>
            <person name="Lin W."/>
            <person name="Duan Y."/>
            <person name="Cao H."/>
            <person name="Xiong S."/>
            <person name="Wang X."/>
            <person name="Wei L."/>
            <person name="Li C."/>
            <person name="Ma Q."/>
            <person name="Ju M."/>
            <person name="Zhao R."/>
            <person name="Li G."/>
            <person name="Mu C."/>
            <person name="Tian Q."/>
            <person name="Mei H."/>
            <person name="Zhang T."/>
            <person name="Gao T."/>
            <person name="Zhang H."/>
        </authorList>
    </citation>
    <scope>NUCLEOTIDE SEQUENCE</scope>
    <source>
        <strain evidence="3">G02</strain>
    </source>
</reference>
<comment type="caution">
    <text evidence="3">The sequence shown here is derived from an EMBL/GenBank/DDBJ whole genome shotgun (WGS) entry which is preliminary data.</text>
</comment>
<dbReference type="PANTHER" id="PTHR31286">
    <property type="entry name" value="GLYCINE-RICH CELL WALL STRUCTURAL PROTEIN 1.8-LIKE"/>
    <property type="match status" value="1"/>
</dbReference>
<evidence type="ECO:0000313" key="3">
    <source>
        <dbReference type="EMBL" id="KAL0403746.1"/>
    </source>
</evidence>
<reference evidence="3" key="1">
    <citation type="submission" date="2020-06" db="EMBL/GenBank/DDBJ databases">
        <authorList>
            <person name="Li T."/>
            <person name="Hu X."/>
            <person name="Zhang T."/>
            <person name="Song X."/>
            <person name="Zhang H."/>
            <person name="Dai N."/>
            <person name="Sheng W."/>
            <person name="Hou X."/>
            <person name="Wei L."/>
        </authorList>
    </citation>
    <scope>NUCLEOTIDE SEQUENCE</scope>
    <source>
        <strain evidence="3">G02</strain>
        <tissue evidence="3">Leaf</tissue>
    </source>
</reference>
<feature type="compositionally biased region" description="Polar residues" evidence="1">
    <location>
        <begin position="320"/>
        <end position="358"/>
    </location>
</feature>